<dbReference type="OrthoDB" id="411017at2759"/>
<evidence type="ECO:0000256" key="3">
    <source>
        <dbReference type="ARBA" id="ARBA00022593"/>
    </source>
</evidence>
<dbReference type="PANTHER" id="PTHR12652">
    <property type="entry name" value="PEROXISOMAL BIOGENESIS FACTOR 11"/>
    <property type="match status" value="1"/>
</dbReference>
<gene>
    <name evidence="6" type="ORF">C2E20_1343</name>
</gene>
<protein>
    <submittedName>
        <fullName evidence="6">Peroxisomal membrane 11A</fullName>
    </submittedName>
</protein>
<evidence type="ECO:0000256" key="1">
    <source>
        <dbReference type="ARBA" id="ARBA00004585"/>
    </source>
</evidence>
<evidence type="ECO:0000313" key="7">
    <source>
        <dbReference type="Proteomes" id="UP000239649"/>
    </source>
</evidence>
<dbReference type="Proteomes" id="UP000239649">
    <property type="component" value="Unassembled WGS sequence"/>
</dbReference>
<dbReference type="GO" id="GO:0005778">
    <property type="term" value="C:peroxisomal membrane"/>
    <property type="evidence" value="ECO:0007669"/>
    <property type="project" value="UniProtKB-SubCell"/>
</dbReference>
<comment type="subcellular location">
    <subcellularLocation>
        <location evidence="1">Peroxisome membrane</location>
        <topology evidence="1">Multi-pass membrane protein</topology>
    </subcellularLocation>
</comment>
<dbReference type="STRING" id="554055.A0A2P6VMD2"/>
<dbReference type="AlphaFoldDB" id="A0A2P6VMD2"/>
<comment type="caution">
    <text evidence="6">The sequence shown here is derived from an EMBL/GenBank/DDBJ whole genome shotgun (WGS) entry which is preliminary data.</text>
</comment>
<dbReference type="EMBL" id="LHPF02000002">
    <property type="protein sequence ID" value="PSC75262.1"/>
    <property type="molecule type" value="Genomic_DNA"/>
</dbReference>
<evidence type="ECO:0000256" key="4">
    <source>
        <dbReference type="ARBA" id="ARBA00023136"/>
    </source>
</evidence>
<proteinExistence type="inferred from homology"/>
<dbReference type="PANTHER" id="PTHR12652:SF50">
    <property type="entry name" value="PEROXIN 11"/>
    <property type="match status" value="1"/>
</dbReference>
<keyword evidence="3" id="KW-0962">Peroxisome biogenesis</keyword>
<evidence type="ECO:0000313" key="6">
    <source>
        <dbReference type="EMBL" id="PSC75262.1"/>
    </source>
</evidence>
<keyword evidence="4" id="KW-0472">Membrane</keyword>
<evidence type="ECO:0000256" key="2">
    <source>
        <dbReference type="ARBA" id="ARBA00008194"/>
    </source>
</evidence>
<evidence type="ECO:0000256" key="5">
    <source>
        <dbReference type="ARBA" id="ARBA00023140"/>
    </source>
</evidence>
<keyword evidence="5" id="KW-0576">Peroxisome</keyword>
<dbReference type="GO" id="GO:0042802">
    <property type="term" value="F:identical protein binding"/>
    <property type="evidence" value="ECO:0007669"/>
    <property type="project" value="UniProtKB-ARBA"/>
</dbReference>
<dbReference type="GO" id="GO:0044375">
    <property type="term" value="P:regulation of peroxisome size"/>
    <property type="evidence" value="ECO:0007669"/>
    <property type="project" value="UniProtKB-ARBA"/>
</dbReference>
<keyword evidence="7" id="KW-1185">Reference proteome</keyword>
<accession>A0A2P6VMD2</accession>
<reference evidence="6 7" key="1">
    <citation type="journal article" date="2018" name="Plant J.">
        <title>Genome sequences of Chlorella sorokiniana UTEX 1602 and Micractinium conductrix SAG 241.80: implications to maltose excretion by a green alga.</title>
        <authorList>
            <person name="Arriola M.B."/>
            <person name="Velmurugan N."/>
            <person name="Zhang Y."/>
            <person name="Plunkett M.H."/>
            <person name="Hondzo H."/>
            <person name="Barney B.M."/>
        </authorList>
    </citation>
    <scope>NUCLEOTIDE SEQUENCE [LARGE SCALE GENOMIC DNA]</scope>
    <source>
        <strain evidence="6 7">SAG 241.80</strain>
    </source>
</reference>
<sequence length="282" mass="30603">MASRGWLPEPEAVHRPPPTLKIIRYTSRFLLATTLRGDDSELAQRLKRFESSIATSRKAYRLGKFLGGVNTLRRTRLHGPYGALEWLAAGGDTVYYFTEQLTWLVKAGLLPDRLAPRFSRVSAWGEFVSYLGSITLSLLRISLLLEREAALRAELQRQQAKQAVAAATGVAQTRRQVQQQGGMVLAVSTAAGGGLLLPAAAGDDDDGGGSAKALATEIRLLRAQRYLRTRGLMQDLADLLMVLPDIRSSSGKPRGVLEHPATLALAGLVSGCLGAYKNWPGR</sequence>
<organism evidence="6 7">
    <name type="scientific">Micractinium conductrix</name>
    <dbReference type="NCBI Taxonomy" id="554055"/>
    <lineage>
        <taxon>Eukaryota</taxon>
        <taxon>Viridiplantae</taxon>
        <taxon>Chlorophyta</taxon>
        <taxon>core chlorophytes</taxon>
        <taxon>Trebouxiophyceae</taxon>
        <taxon>Chlorellales</taxon>
        <taxon>Chlorellaceae</taxon>
        <taxon>Chlorella clade</taxon>
        <taxon>Micractinium</taxon>
    </lineage>
</organism>
<dbReference type="GO" id="GO:0016559">
    <property type="term" value="P:peroxisome fission"/>
    <property type="evidence" value="ECO:0007669"/>
    <property type="project" value="InterPro"/>
</dbReference>
<comment type="similarity">
    <text evidence="2">Belongs to the peroxin-11 family.</text>
</comment>
<dbReference type="Pfam" id="PF05648">
    <property type="entry name" value="PEX11"/>
    <property type="match status" value="1"/>
</dbReference>
<dbReference type="InterPro" id="IPR008733">
    <property type="entry name" value="PEX11"/>
</dbReference>
<name>A0A2P6VMD2_9CHLO</name>